<dbReference type="SMART" id="SM00797">
    <property type="entry name" value="AHS2"/>
    <property type="match status" value="1"/>
</dbReference>
<comment type="caution">
    <text evidence="5">The sequence shown here is derived from an EMBL/GenBank/DDBJ whole genome shotgun (WGS) entry which is preliminary data.</text>
</comment>
<accession>A0ABV8AIB1</accession>
<protein>
    <submittedName>
        <fullName evidence="5">Biotin-dependent carboxyltransferase family protein</fullName>
    </submittedName>
</protein>
<gene>
    <name evidence="5" type="ORF">ACFOSX_09620</name>
</gene>
<dbReference type="PANTHER" id="PTHR43309">
    <property type="entry name" value="5-OXOPROLINASE SUBUNIT C"/>
    <property type="match status" value="1"/>
</dbReference>
<organism evidence="5 6">
    <name type="scientific">Winogradskyella maritima</name>
    <dbReference type="NCBI Taxonomy" id="1517766"/>
    <lineage>
        <taxon>Bacteria</taxon>
        <taxon>Pseudomonadati</taxon>
        <taxon>Bacteroidota</taxon>
        <taxon>Flavobacteriia</taxon>
        <taxon>Flavobacteriales</taxon>
        <taxon>Flavobacteriaceae</taxon>
        <taxon>Winogradskyella</taxon>
    </lineage>
</organism>
<dbReference type="InterPro" id="IPR052708">
    <property type="entry name" value="PxpC"/>
</dbReference>
<evidence type="ECO:0000256" key="2">
    <source>
        <dbReference type="ARBA" id="ARBA00022801"/>
    </source>
</evidence>
<evidence type="ECO:0000313" key="6">
    <source>
        <dbReference type="Proteomes" id="UP001595812"/>
    </source>
</evidence>
<evidence type="ECO:0000256" key="3">
    <source>
        <dbReference type="ARBA" id="ARBA00022840"/>
    </source>
</evidence>
<dbReference type="RefSeq" id="WP_386099877.1">
    <property type="nucleotide sequence ID" value="NZ_JBHSAT010000004.1"/>
</dbReference>
<keyword evidence="6" id="KW-1185">Reference proteome</keyword>
<evidence type="ECO:0000256" key="1">
    <source>
        <dbReference type="ARBA" id="ARBA00022741"/>
    </source>
</evidence>
<dbReference type="Gene3D" id="2.40.100.10">
    <property type="entry name" value="Cyclophilin-like"/>
    <property type="match status" value="1"/>
</dbReference>
<name>A0ABV8AIB1_9FLAO</name>
<reference evidence="6" key="1">
    <citation type="journal article" date="2019" name="Int. J. Syst. Evol. Microbiol.">
        <title>The Global Catalogue of Microorganisms (GCM) 10K type strain sequencing project: providing services to taxonomists for standard genome sequencing and annotation.</title>
        <authorList>
            <consortium name="The Broad Institute Genomics Platform"/>
            <consortium name="The Broad Institute Genome Sequencing Center for Infectious Disease"/>
            <person name="Wu L."/>
            <person name="Ma J."/>
        </authorList>
    </citation>
    <scope>NUCLEOTIDE SEQUENCE [LARGE SCALE GENOMIC DNA]</scope>
    <source>
        <strain evidence="6">CECT 8979</strain>
    </source>
</reference>
<keyword evidence="2" id="KW-0378">Hydrolase</keyword>
<keyword evidence="3" id="KW-0067">ATP-binding</keyword>
<proteinExistence type="predicted"/>
<dbReference type="InterPro" id="IPR029000">
    <property type="entry name" value="Cyclophilin-like_dom_sf"/>
</dbReference>
<dbReference type="EMBL" id="JBHSAT010000004">
    <property type="protein sequence ID" value="MFC3877489.1"/>
    <property type="molecule type" value="Genomic_DNA"/>
</dbReference>
<sequence>MVEIVKAGLYSSIQDLGRYGHRHLGVPVSGVMDSISAKRANLILGNAENNAVLEMTLVGPTLHFHTDTLIAFAGADFEVFLNNESVDLSRPTSIHSDDVLIFKSSTSGSRGYLAVRGGFQTKDVLGSRSFYAPITAFGVLKKGDRLPVLNYGFQASDKYSKVKRADKFWTNPELEVYKGPEFDRLSEDLQRKIIDSEFKVSNLNNRMAYRLEPLIPNDLVSIITGPLLPGTVQLTPKGQLIVLMRDAQTTGGYPRVLQLTELAIDQLAQKTTDDTVSFKLKE</sequence>
<dbReference type="PANTHER" id="PTHR43309:SF5">
    <property type="entry name" value="5-OXOPROLINASE SUBUNIT C"/>
    <property type="match status" value="1"/>
</dbReference>
<evidence type="ECO:0000259" key="4">
    <source>
        <dbReference type="SMART" id="SM00797"/>
    </source>
</evidence>
<evidence type="ECO:0000313" key="5">
    <source>
        <dbReference type="EMBL" id="MFC3877489.1"/>
    </source>
</evidence>
<dbReference type="Proteomes" id="UP001595812">
    <property type="component" value="Unassembled WGS sequence"/>
</dbReference>
<dbReference type="InterPro" id="IPR003778">
    <property type="entry name" value="CT_A_B"/>
</dbReference>
<feature type="domain" description="Carboxyltransferase" evidence="4">
    <location>
        <begin position="23"/>
        <end position="282"/>
    </location>
</feature>
<dbReference type="Pfam" id="PF02626">
    <property type="entry name" value="CT_A_B"/>
    <property type="match status" value="1"/>
</dbReference>
<keyword evidence="1" id="KW-0547">Nucleotide-binding</keyword>